<name>A0A5J4YSJ7_PORPP</name>
<protein>
    <submittedName>
        <fullName evidence="2">WD repeat-containing protein WRAP73</fullName>
    </submittedName>
</protein>
<accession>A0A5J4YSJ7</accession>
<sequence length="582" mass="63548">MEFSEVVSVAGGARQSHDGQLVASVVRVQPGRPGVQLVVQRTDDMQVVCSVRVPLANEPAPATKGPGTQILPPQRQQNQSFPGARGGESSKQVAQMASGTGAPASRASAAYAIHAARMSSHFSSTKPKGPAGKRVVPGTPSRPPAKTLVSSIQWSPDDSKVLLTTNDEPRILVQEVVRSQEDDAQSQSQQQPLPFSELALGASGLVFAVWSPDAEHVFAQCEYGLGAMVWSLRTGIAHWLPDVKQASSPKCVSFTSDGAFLAVAERDVDAKDAVAIYGQHQMCTAKRQQHTWECCVRFETDMIDVAGISWAPNNGSLVAWESGVLDYLVCLYAPDGSLLESYRAYEDELGVHDVCWSPDGRLLAISSLDHALRIINVATWKLVTILEHPQQLARGRYTVYRETALDESLREEAIVDVVGAHDVAATLHELSFSMNRKRVMYDADNAELPTAQLLDLRLPQSAQAASEFELGFMSVLWSPSGSLVATVDRRVPHCVWVWNVRLLGLEVILVQQNPVTHAAWDQTERLWVCTESASLFFWSRDQAACVNLPFDELRVRTLAPAPAPSPFLLFSAEQKAFCIMSQ</sequence>
<evidence type="ECO:0000313" key="2">
    <source>
        <dbReference type="EMBL" id="KAA8494471.1"/>
    </source>
</evidence>
<dbReference type="PANTHER" id="PTHR16220">
    <property type="entry name" value="WD REPEAT PROTEIN 8-RELATED"/>
    <property type="match status" value="1"/>
</dbReference>
<dbReference type="Pfam" id="PF00400">
    <property type="entry name" value="WD40"/>
    <property type="match status" value="1"/>
</dbReference>
<evidence type="ECO:0000313" key="3">
    <source>
        <dbReference type="Proteomes" id="UP000324585"/>
    </source>
</evidence>
<evidence type="ECO:0000256" key="1">
    <source>
        <dbReference type="SAM" id="MobiDB-lite"/>
    </source>
</evidence>
<dbReference type="SUPFAM" id="SSF69322">
    <property type="entry name" value="Tricorn protease domain 2"/>
    <property type="match status" value="1"/>
</dbReference>
<dbReference type="InterPro" id="IPR001680">
    <property type="entry name" value="WD40_rpt"/>
</dbReference>
<organism evidence="2 3">
    <name type="scientific">Porphyridium purpureum</name>
    <name type="common">Red alga</name>
    <name type="synonym">Porphyridium cruentum</name>
    <dbReference type="NCBI Taxonomy" id="35688"/>
    <lineage>
        <taxon>Eukaryota</taxon>
        <taxon>Rhodophyta</taxon>
        <taxon>Bangiophyceae</taxon>
        <taxon>Porphyridiales</taxon>
        <taxon>Porphyridiaceae</taxon>
        <taxon>Porphyridium</taxon>
    </lineage>
</organism>
<dbReference type="OrthoDB" id="308690at2759"/>
<feature type="region of interest" description="Disordered" evidence="1">
    <location>
        <begin position="57"/>
        <end position="101"/>
    </location>
</feature>
<dbReference type="AlphaFoldDB" id="A0A5J4YSJ7"/>
<dbReference type="GO" id="GO:1990811">
    <property type="term" value="C:MWP complex"/>
    <property type="evidence" value="ECO:0007669"/>
    <property type="project" value="TreeGrafter"/>
</dbReference>
<dbReference type="InterPro" id="IPR052778">
    <property type="entry name" value="Centrosome-WD_assoc"/>
</dbReference>
<dbReference type="EMBL" id="VRMN01000004">
    <property type="protein sequence ID" value="KAA8494471.1"/>
    <property type="molecule type" value="Genomic_DNA"/>
</dbReference>
<dbReference type="GO" id="GO:0005815">
    <property type="term" value="C:microtubule organizing center"/>
    <property type="evidence" value="ECO:0007669"/>
    <property type="project" value="TreeGrafter"/>
</dbReference>
<dbReference type="SMART" id="SM00320">
    <property type="entry name" value="WD40"/>
    <property type="match status" value="2"/>
</dbReference>
<feature type="region of interest" description="Disordered" evidence="1">
    <location>
        <begin position="120"/>
        <end position="151"/>
    </location>
</feature>
<reference evidence="3" key="1">
    <citation type="journal article" date="2019" name="Nat. Commun.">
        <title>Expansion of phycobilisome linker gene families in mesophilic red algae.</title>
        <authorList>
            <person name="Lee J."/>
            <person name="Kim D."/>
            <person name="Bhattacharya D."/>
            <person name="Yoon H.S."/>
        </authorList>
    </citation>
    <scope>NUCLEOTIDE SEQUENCE [LARGE SCALE GENOMIC DNA]</scope>
    <source>
        <strain evidence="3">CCMP 1328</strain>
    </source>
</reference>
<keyword evidence="3" id="KW-1185">Reference proteome</keyword>
<dbReference type="Proteomes" id="UP000324585">
    <property type="component" value="Unassembled WGS sequence"/>
</dbReference>
<dbReference type="PANTHER" id="PTHR16220:SF0">
    <property type="entry name" value="WD REPEAT-CONTAINING PROTEIN WRAP73"/>
    <property type="match status" value="1"/>
</dbReference>
<dbReference type="InterPro" id="IPR015943">
    <property type="entry name" value="WD40/YVTN_repeat-like_dom_sf"/>
</dbReference>
<gene>
    <name evidence="2" type="ORF">FVE85_2712</name>
</gene>
<comment type="caution">
    <text evidence="2">The sequence shown here is derived from an EMBL/GenBank/DDBJ whole genome shotgun (WGS) entry which is preliminary data.</text>
</comment>
<dbReference type="Gene3D" id="2.130.10.10">
    <property type="entry name" value="YVTN repeat-like/Quinoprotein amine dehydrogenase"/>
    <property type="match status" value="2"/>
</dbReference>
<proteinExistence type="predicted"/>